<evidence type="ECO:0000313" key="1">
    <source>
        <dbReference type="EMBL" id="ASF47211.1"/>
    </source>
</evidence>
<name>A0A1Z4C125_9GAMM</name>
<dbReference type="Proteomes" id="UP000237423">
    <property type="component" value="Unassembled WGS sequence"/>
</dbReference>
<evidence type="ECO:0000313" key="3">
    <source>
        <dbReference type="Proteomes" id="UP000197019"/>
    </source>
</evidence>
<dbReference type="OrthoDB" id="8563173at2"/>
<dbReference type="KEGG" id="mpsy:CEK71_14680"/>
<dbReference type="AlphaFoldDB" id="A0A1Z4C125"/>
<protein>
    <submittedName>
        <fullName evidence="1">Transcriptional regulator</fullName>
    </submittedName>
</protein>
<dbReference type="Proteomes" id="UP000197019">
    <property type="component" value="Chromosome"/>
</dbReference>
<dbReference type="EMBL" id="PGFZ01000010">
    <property type="protein sequence ID" value="POZ50459.1"/>
    <property type="molecule type" value="Genomic_DNA"/>
</dbReference>
<sequence length="139" mass="15887">MTTDWTSSKPAQIDYSYENFALAKAFVFRKWCEQANERQKLPPKDLSGSCKYGSLFMNQLFGGEIHGNYQHQYNIIDGRIVDLSHDALDVGKISNPYLHEPDFFKIPEKHASLNGCLPRVGHWVNQFLDELSITAKPIP</sequence>
<gene>
    <name evidence="2" type="ORF">AADEFJLK_03654</name>
    <name evidence="1" type="ORF">CEK71_14680</name>
</gene>
<dbReference type="EMBL" id="CP022129">
    <property type="protein sequence ID" value="ASF47211.1"/>
    <property type="molecule type" value="Genomic_DNA"/>
</dbReference>
<dbReference type="RefSeq" id="WP_088620083.1">
    <property type="nucleotide sequence ID" value="NZ_CP022129.1"/>
</dbReference>
<reference evidence="2 4" key="2">
    <citation type="submission" date="2017-11" db="EMBL/GenBank/DDBJ databases">
        <title>Draft Genome Sequence of Methylobacter psychrotolerans Sph1T, an Obligate Methanotroph from Low-Temperature Environments.</title>
        <authorList>
            <person name="Oshkin I.Y."/>
            <person name="Miroshnikov K."/>
            <person name="Belova S.E."/>
            <person name="Korzhenkov A."/>
            <person name="Toshchakov S.V."/>
            <person name="Dedysh S.N."/>
        </authorList>
    </citation>
    <scope>NUCLEOTIDE SEQUENCE [LARGE SCALE GENOMIC DNA]</scope>
    <source>
        <strain evidence="2 4">Sph1</strain>
    </source>
</reference>
<evidence type="ECO:0000313" key="2">
    <source>
        <dbReference type="EMBL" id="POZ50459.1"/>
    </source>
</evidence>
<keyword evidence="3" id="KW-1185">Reference proteome</keyword>
<proteinExistence type="predicted"/>
<evidence type="ECO:0000313" key="4">
    <source>
        <dbReference type="Proteomes" id="UP000237423"/>
    </source>
</evidence>
<reference evidence="1 3" key="1">
    <citation type="submission" date="2017-06" db="EMBL/GenBank/DDBJ databases">
        <title>Genome Sequencing of the methanotroph Methylovulum psychrotolerants str. HV10-M2 isolated from a high-altitude environment.</title>
        <authorList>
            <person name="Mateos-Rivera A."/>
        </authorList>
    </citation>
    <scope>NUCLEOTIDE SEQUENCE [LARGE SCALE GENOMIC DNA]</scope>
    <source>
        <strain evidence="1 3">HV10_M2</strain>
    </source>
</reference>
<organism evidence="1 3">
    <name type="scientific">Methylovulum psychrotolerans</name>
    <dbReference type="NCBI Taxonomy" id="1704499"/>
    <lineage>
        <taxon>Bacteria</taxon>
        <taxon>Pseudomonadati</taxon>
        <taxon>Pseudomonadota</taxon>
        <taxon>Gammaproteobacteria</taxon>
        <taxon>Methylococcales</taxon>
        <taxon>Methylococcaceae</taxon>
        <taxon>Methylovulum</taxon>
    </lineage>
</organism>
<accession>A0A1Z4C125</accession>